<sequence length="183" mass="20355">MANIVPGSEDLIAAVKTNVQTEMGKTIFSGPGCQNSLREFCASDLMRKGVHSVTHNVKRRNEIFHIEIPLPRPTNPTEKLSAIEDFGASILTWAEPSQKEALKEFLTVNEAKYRVGSKRMRDMEEDAKKKTDVLSALSVEQGSALGPSQDWQTCGSFRSAIGFLSAYVCSRRSRKPIPYFEQS</sequence>
<dbReference type="Proteomes" id="UP001190700">
    <property type="component" value="Unassembled WGS sequence"/>
</dbReference>
<dbReference type="EMBL" id="LGRX02035121">
    <property type="protein sequence ID" value="KAK3236216.1"/>
    <property type="molecule type" value="Genomic_DNA"/>
</dbReference>
<dbReference type="AlphaFoldDB" id="A0AAE0BGG8"/>
<protein>
    <submittedName>
        <fullName evidence="1">Uncharacterized protein</fullName>
    </submittedName>
</protein>
<gene>
    <name evidence="1" type="ORF">CYMTET_53629</name>
</gene>
<proteinExistence type="predicted"/>
<evidence type="ECO:0000313" key="2">
    <source>
        <dbReference type="Proteomes" id="UP001190700"/>
    </source>
</evidence>
<comment type="caution">
    <text evidence="1">The sequence shown here is derived from an EMBL/GenBank/DDBJ whole genome shotgun (WGS) entry which is preliminary data.</text>
</comment>
<name>A0AAE0BGG8_9CHLO</name>
<evidence type="ECO:0000313" key="1">
    <source>
        <dbReference type="EMBL" id="KAK3236216.1"/>
    </source>
</evidence>
<organism evidence="1 2">
    <name type="scientific">Cymbomonas tetramitiformis</name>
    <dbReference type="NCBI Taxonomy" id="36881"/>
    <lineage>
        <taxon>Eukaryota</taxon>
        <taxon>Viridiplantae</taxon>
        <taxon>Chlorophyta</taxon>
        <taxon>Pyramimonadophyceae</taxon>
        <taxon>Pyramimonadales</taxon>
        <taxon>Pyramimonadaceae</taxon>
        <taxon>Cymbomonas</taxon>
    </lineage>
</organism>
<accession>A0AAE0BGG8</accession>
<keyword evidence="2" id="KW-1185">Reference proteome</keyword>
<reference evidence="1 2" key="1">
    <citation type="journal article" date="2015" name="Genome Biol. Evol.">
        <title>Comparative Genomics of a Bacterivorous Green Alga Reveals Evolutionary Causalities and Consequences of Phago-Mixotrophic Mode of Nutrition.</title>
        <authorList>
            <person name="Burns J.A."/>
            <person name="Paasch A."/>
            <person name="Narechania A."/>
            <person name="Kim E."/>
        </authorList>
    </citation>
    <scope>NUCLEOTIDE SEQUENCE [LARGE SCALE GENOMIC DNA]</scope>
    <source>
        <strain evidence="1 2">PLY_AMNH</strain>
    </source>
</reference>